<dbReference type="InterPro" id="IPR009071">
    <property type="entry name" value="HMG_box_dom"/>
</dbReference>
<name>A0A545V3J0_9HYPO</name>
<dbReference type="SUPFAM" id="SSF47095">
    <property type="entry name" value="HMG-box"/>
    <property type="match status" value="1"/>
</dbReference>
<dbReference type="EMBL" id="SPUK01000006">
    <property type="protein sequence ID" value="TQV96276.1"/>
    <property type="molecule type" value="Genomic_DNA"/>
</dbReference>
<evidence type="ECO:0000256" key="3">
    <source>
        <dbReference type="SAM" id="MobiDB-lite"/>
    </source>
</evidence>
<dbReference type="InterPro" id="IPR036910">
    <property type="entry name" value="HMG_box_dom_sf"/>
</dbReference>
<proteinExistence type="predicted"/>
<dbReference type="STRING" id="43265.A0A545V3J0"/>
<keyword evidence="1 2" id="KW-0238">DNA-binding</keyword>
<comment type="caution">
    <text evidence="5">The sequence shown here is derived from an EMBL/GenBank/DDBJ whole genome shotgun (WGS) entry which is preliminary data.</text>
</comment>
<evidence type="ECO:0000313" key="5">
    <source>
        <dbReference type="EMBL" id="TQV96276.1"/>
    </source>
</evidence>
<protein>
    <submittedName>
        <fullName evidence="5">Nonhistone chromosomal protein</fullName>
    </submittedName>
</protein>
<reference evidence="5 6" key="1">
    <citation type="journal article" date="2019" name="Appl. Microbiol. Biotechnol.">
        <title>Genome sequence of Isaria javanica and comparative genome analysis insights into family S53 peptidase evolution in fungal entomopathogens.</title>
        <authorList>
            <person name="Lin R."/>
            <person name="Zhang X."/>
            <person name="Xin B."/>
            <person name="Zou M."/>
            <person name="Gao Y."/>
            <person name="Qin F."/>
            <person name="Hu Q."/>
            <person name="Xie B."/>
            <person name="Cheng X."/>
        </authorList>
    </citation>
    <scope>NUCLEOTIDE SEQUENCE [LARGE SCALE GENOMIC DNA]</scope>
    <source>
        <strain evidence="5 6">IJ1G</strain>
    </source>
</reference>
<dbReference type="OrthoDB" id="5550281at2759"/>
<organism evidence="5 6">
    <name type="scientific">Cordyceps javanica</name>
    <dbReference type="NCBI Taxonomy" id="43265"/>
    <lineage>
        <taxon>Eukaryota</taxon>
        <taxon>Fungi</taxon>
        <taxon>Dikarya</taxon>
        <taxon>Ascomycota</taxon>
        <taxon>Pezizomycotina</taxon>
        <taxon>Sordariomycetes</taxon>
        <taxon>Hypocreomycetidae</taxon>
        <taxon>Hypocreales</taxon>
        <taxon>Cordycipitaceae</taxon>
        <taxon>Cordyceps</taxon>
    </lineage>
</organism>
<dbReference type="Proteomes" id="UP000315783">
    <property type="component" value="Unassembled WGS sequence"/>
</dbReference>
<dbReference type="GO" id="GO:0003677">
    <property type="term" value="F:DNA binding"/>
    <property type="evidence" value="ECO:0007669"/>
    <property type="project" value="UniProtKB-UniRule"/>
</dbReference>
<dbReference type="GO" id="GO:0005634">
    <property type="term" value="C:nucleus"/>
    <property type="evidence" value="ECO:0007669"/>
    <property type="project" value="UniProtKB-UniRule"/>
</dbReference>
<feature type="compositionally biased region" description="Basic residues" evidence="3">
    <location>
        <begin position="253"/>
        <end position="264"/>
    </location>
</feature>
<dbReference type="PROSITE" id="PS50118">
    <property type="entry name" value="HMG_BOX_2"/>
    <property type="match status" value="1"/>
</dbReference>
<dbReference type="Gene3D" id="1.10.30.10">
    <property type="entry name" value="High mobility group box domain"/>
    <property type="match status" value="1"/>
</dbReference>
<dbReference type="AlphaFoldDB" id="A0A545V3J0"/>
<dbReference type="InterPro" id="IPR050342">
    <property type="entry name" value="HMGB"/>
</dbReference>
<accession>A0A545V3J0</accession>
<dbReference type="PANTHER" id="PTHR48112">
    <property type="entry name" value="HIGH MOBILITY GROUP PROTEIN DSP1"/>
    <property type="match status" value="1"/>
</dbReference>
<dbReference type="SMART" id="SM00398">
    <property type="entry name" value="HMG"/>
    <property type="match status" value="1"/>
</dbReference>
<dbReference type="PANTHER" id="PTHR48112:SF5">
    <property type="entry name" value="BOX PROTEIN, PUTATIVE (AFU_ORTHOLOGUE AFUA_1G04550)-RELATED"/>
    <property type="match status" value="1"/>
</dbReference>
<evidence type="ECO:0000256" key="2">
    <source>
        <dbReference type="PROSITE-ProRule" id="PRU00267"/>
    </source>
</evidence>
<feature type="DNA-binding region" description="HMG box" evidence="2">
    <location>
        <begin position="132"/>
        <end position="201"/>
    </location>
</feature>
<feature type="region of interest" description="Disordered" evidence="3">
    <location>
        <begin position="243"/>
        <end position="309"/>
    </location>
</feature>
<dbReference type="Pfam" id="PF00505">
    <property type="entry name" value="HMG_box"/>
    <property type="match status" value="1"/>
</dbReference>
<keyword evidence="2" id="KW-0539">Nucleus</keyword>
<evidence type="ECO:0000313" key="6">
    <source>
        <dbReference type="Proteomes" id="UP000315783"/>
    </source>
</evidence>
<feature type="region of interest" description="Disordered" evidence="3">
    <location>
        <begin position="115"/>
        <end position="136"/>
    </location>
</feature>
<feature type="domain" description="HMG box" evidence="4">
    <location>
        <begin position="132"/>
        <end position="201"/>
    </location>
</feature>
<feature type="compositionally biased region" description="Basic and acidic residues" evidence="3">
    <location>
        <begin position="293"/>
        <end position="302"/>
    </location>
</feature>
<gene>
    <name evidence="5" type="ORF">IF1G_04859</name>
</gene>
<evidence type="ECO:0000259" key="4">
    <source>
        <dbReference type="PROSITE" id="PS50118"/>
    </source>
</evidence>
<evidence type="ECO:0000256" key="1">
    <source>
        <dbReference type="ARBA" id="ARBA00023125"/>
    </source>
</evidence>
<keyword evidence="6" id="KW-1185">Reference proteome</keyword>
<sequence>MPRPAKKADDKPKGVVPAPTMVIPPVITGIIPPVNPTSGPRVVDNESFMRVRDSAVNRLSTILELLRSFTNDYIRQTSLLLGEQQGDVNELINSFDPAAAAAQLMLPVGDLAAPAAEEKKERKKRTHDPNAPKRPLTPYFLYMQHARSIIANDLGTEAPKGAVQEEGQRRWANMTPHEKQGWNNAYQYNLRLYNARVHSYKAGNPNAKNMTDEEALKYAEDFSIPMPDLKDASKTENVQAAIAEQLQDDSAKTPKKSGGGRKRKSDAPVTEVETPKGGPASPDKKRRRTSTKAADDKDDSKKSARKGKK</sequence>